<dbReference type="EMBL" id="CAIZ01000024">
    <property type="protein sequence ID" value="CCH68831.1"/>
    <property type="molecule type" value="Genomic_DNA"/>
</dbReference>
<feature type="domain" description="ASCH" evidence="1">
    <location>
        <begin position="45"/>
        <end position="167"/>
    </location>
</feature>
<dbReference type="SUPFAM" id="SSF88697">
    <property type="entry name" value="PUA domain-like"/>
    <property type="match status" value="1"/>
</dbReference>
<sequence>MTTIADPRQDEIDAFWTEARMRANLNRLEVYCGPTELDSLQPPASSFGGSREVADKLADLIVAGTKTATSSAVWDWEADGDDLPRRGDLEIVLDGSGHPRALIVTTAVEIVPFDEVDAEHARLEGEGDQSLDHWRAVHEDFFTEHAAHDHGFASDMPIVCQRFEILHSRQRPAD</sequence>
<dbReference type="Gene3D" id="3.10.400.10">
    <property type="entry name" value="Sulfate adenylyltransferase"/>
    <property type="match status" value="1"/>
</dbReference>
<dbReference type="SMART" id="SM01022">
    <property type="entry name" value="ASCH"/>
    <property type="match status" value="1"/>
</dbReference>
<dbReference type="AlphaFoldDB" id="N0DZJ3"/>
<dbReference type="Pfam" id="PF04266">
    <property type="entry name" value="ASCH"/>
    <property type="match status" value="1"/>
</dbReference>
<evidence type="ECO:0000313" key="2">
    <source>
        <dbReference type="EMBL" id="CCH68831.1"/>
    </source>
</evidence>
<accession>N0DZJ3</accession>
<evidence type="ECO:0000259" key="1">
    <source>
        <dbReference type="SMART" id="SM01022"/>
    </source>
</evidence>
<gene>
    <name evidence="2" type="ORF">BN10_120028</name>
</gene>
<dbReference type="CDD" id="cd06553">
    <property type="entry name" value="ASCH_Ef3133_like"/>
    <property type="match status" value="1"/>
</dbReference>
<dbReference type="InterPro" id="IPR007374">
    <property type="entry name" value="ASCH_domain"/>
</dbReference>
<dbReference type="RefSeq" id="WP_010849227.1">
    <property type="nucleotide sequence ID" value="NZ_HF570956.1"/>
</dbReference>
<proteinExistence type="predicted"/>
<evidence type="ECO:0000313" key="3">
    <source>
        <dbReference type="Proteomes" id="UP000013167"/>
    </source>
</evidence>
<dbReference type="InterPro" id="IPR015947">
    <property type="entry name" value="PUA-like_sf"/>
</dbReference>
<reference evidence="2 3" key="1">
    <citation type="journal article" date="2013" name="ISME J.">
        <title>A metabolic model for members of the genus Tetrasphaera involved in enhanced biological phosphorus removal.</title>
        <authorList>
            <person name="Kristiansen R."/>
            <person name="Nguyen H.T.T."/>
            <person name="Saunders A.M."/>
            <person name="Nielsen J.L."/>
            <person name="Wimmer R."/>
            <person name="Le V.Q."/>
            <person name="McIlroy S.J."/>
            <person name="Petrovski S."/>
            <person name="Seviour R.J."/>
            <person name="Calteau A."/>
            <person name="Nielsen K.L."/>
            <person name="Nielsen P.H."/>
        </authorList>
    </citation>
    <scope>NUCLEOTIDE SEQUENCE [LARGE SCALE GENOMIC DNA]</scope>
    <source>
        <strain evidence="2 3">Lp2</strain>
    </source>
</reference>
<name>N0DZJ3_9MICO</name>
<protein>
    <recommendedName>
        <fullName evidence="1">ASCH domain-containing protein</fullName>
    </recommendedName>
</protein>
<comment type="caution">
    <text evidence="2">The sequence shown here is derived from an EMBL/GenBank/DDBJ whole genome shotgun (WGS) entry which is preliminary data.</text>
</comment>
<dbReference type="PANTHER" id="PTHR39203:SF1">
    <property type="entry name" value="CYTOPLASMIC PROTEIN"/>
    <property type="match status" value="1"/>
</dbReference>
<dbReference type="STRING" id="1193181.BN10_120028"/>
<dbReference type="Proteomes" id="UP000013167">
    <property type="component" value="Unassembled WGS sequence"/>
</dbReference>
<dbReference type="eggNOG" id="COG4405">
    <property type="taxonomic scope" value="Bacteria"/>
</dbReference>
<keyword evidence="3" id="KW-1185">Reference proteome</keyword>
<organism evidence="2 3">
    <name type="scientific">Phycicoccus elongatus Lp2</name>
    <dbReference type="NCBI Taxonomy" id="1193181"/>
    <lineage>
        <taxon>Bacteria</taxon>
        <taxon>Bacillati</taxon>
        <taxon>Actinomycetota</taxon>
        <taxon>Actinomycetes</taxon>
        <taxon>Micrococcales</taxon>
        <taxon>Intrasporangiaceae</taxon>
        <taxon>Phycicoccus</taxon>
    </lineage>
</organism>
<dbReference type="InterPro" id="IPR009326">
    <property type="entry name" value="DUF984"/>
</dbReference>
<dbReference type="HOGENOM" id="CLU_102450_3_0_11"/>
<dbReference type="OrthoDB" id="9807542at2"/>
<dbReference type="PANTHER" id="PTHR39203">
    <property type="entry name" value="CYTOPLASMIC PROTEIN-RELATED"/>
    <property type="match status" value="1"/>
</dbReference>